<proteinExistence type="predicted"/>
<sequence>MIPNFGSLRRAIFGISTEVMDSSWQKLNIPDSYICQQLRESTTAFVNGYNIALETGFSENLTTRLKAFKGELPGYAYTGASMGLAILDYIPPGNQQRLQRFIDANPEYISSAHIGAGFAIAVLKRNVQQSLAQMIPLQRWWAIDGFGFHAGLLNWKSAVLEQVVPQKLTGYATRAFDQGLGRGIWFLYGGDVPRIIQQLQSFPAHRHGDLWSGIALACTHTCGINEQILQDLKLAAGGKTSYLALGAALAAHPRYLTNQILDHTNLACDVLCGMSAIDAARLTLDIIQGLTIDEQEAVSVDQPIYETYREGVRTHFLKNTVTV</sequence>
<dbReference type="Proteomes" id="UP000607281">
    <property type="component" value="Unassembled WGS sequence"/>
</dbReference>
<dbReference type="EMBL" id="JACJRF010000002">
    <property type="protein sequence ID" value="MBD2342820.1"/>
    <property type="molecule type" value="Genomic_DNA"/>
</dbReference>
<gene>
    <name evidence="1" type="ORF">H6G18_01485</name>
</gene>
<evidence type="ECO:0000313" key="2">
    <source>
        <dbReference type="Proteomes" id="UP000607281"/>
    </source>
</evidence>
<reference evidence="1 2" key="1">
    <citation type="journal article" date="2020" name="ISME J.">
        <title>Comparative genomics reveals insights into cyanobacterial evolution and habitat adaptation.</title>
        <authorList>
            <person name="Chen M.Y."/>
            <person name="Teng W.K."/>
            <person name="Zhao L."/>
            <person name="Hu C.X."/>
            <person name="Zhou Y.K."/>
            <person name="Han B.P."/>
            <person name="Song L.R."/>
            <person name="Shu W.S."/>
        </authorList>
    </citation>
    <scope>NUCLEOTIDE SEQUENCE [LARGE SCALE GENOMIC DNA]</scope>
    <source>
        <strain evidence="1 2">FACHB-260</strain>
    </source>
</reference>
<dbReference type="InterPro" id="IPR012964">
    <property type="entry name" value="DUF1702"/>
</dbReference>
<dbReference type="RefSeq" id="WP_190405307.1">
    <property type="nucleotide sequence ID" value="NZ_JACJRF010000002.1"/>
</dbReference>
<dbReference type="Pfam" id="PF08012">
    <property type="entry name" value="DUF1702"/>
    <property type="match status" value="1"/>
</dbReference>
<comment type="caution">
    <text evidence="1">The sequence shown here is derived from an EMBL/GenBank/DDBJ whole genome shotgun (WGS) entry which is preliminary data.</text>
</comment>
<evidence type="ECO:0000313" key="1">
    <source>
        <dbReference type="EMBL" id="MBD2342820.1"/>
    </source>
</evidence>
<accession>A0ABR8CHX8</accession>
<keyword evidence="2" id="KW-1185">Reference proteome</keyword>
<protein>
    <submittedName>
        <fullName evidence="1">DUF1702 family protein</fullName>
    </submittedName>
</protein>
<name>A0ABR8CHX8_9NOST</name>
<organism evidence="1 2">
    <name type="scientific">Anabaena subtropica FACHB-260</name>
    <dbReference type="NCBI Taxonomy" id="2692884"/>
    <lineage>
        <taxon>Bacteria</taxon>
        <taxon>Bacillati</taxon>
        <taxon>Cyanobacteriota</taxon>
        <taxon>Cyanophyceae</taxon>
        <taxon>Nostocales</taxon>
        <taxon>Nostocaceae</taxon>
        <taxon>Anabaena</taxon>
    </lineage>
</organism>